<dbReference type="InterPro" id="IPR000884">
    <property type="entry name" value="TSP1_rpt"/>
</dbReference>
<dbReference type="AlphaFoldDB" id="A0A4W3KA45"/>
<comment type="caution">
    <text evidence="15">Lacks conserved residue(s) required for the propagation of feature annotation.</text>
</comment>
<dbReference type="InterPro" id="IPR017891">
    <property type="entry name" value="Insulin_GF-bd_Cys-rich_CS"/>
</dbReference>
<dbReference type="SMART" id="SM00214">
    <property type="entry name" value="VWC"/>
    <property type="match status" value="1"/>
</dbReference>
<evidence type="ECO:0000256" key="7">
    <source>
        <dbReference type="ARBA" id="ARBA00022729"/>
    </source>
</evidence>
<evidence type="ECO:0000256" key="2">
    <source>
        <dbReference type="ARBA" id="ARBA00004496"/>
    </source>
</evidence>
<keyword evidence="8" id="KW-0965">Cell junction</keyword>
<evidence type="ECO:0000256" key="5">
    <source>
        <dbReference type="ARBA" id="ARBA00022490"/>
    </source>
</evidence>
<keyword evidence="9" id="KW-0339">Growth factor</keyword>
<dbReference type="SMART" id="SM00041">
    <property type="entry name" value="CT"/>
    <property type="match status" value="1"/>
</dbReference>
<keyword evidence="20" id="KW-1185">Reference proteome</keyword>
<sequence>MVLLQVGAVSPDCSLPCSCPPELPRCPAGVSLLTDGCGCCRVCAGQLGDECSLGQPCDQHKGLHCHLPPHQSGRQTGICLGESGATCDLGGVIYRSGETFQPSCKYQCTCLDGAIGCIPFCTDDIRLPSPGCPSPRRVKVPGQCCEEWVCDESRSGLDFSVALPGEDHFERTDLLSPYIYTKEVTFGPDSNQLHDNCILQTTEWSACSQRCGMGISTRVTSDNQECRLEKQTRLCVVRPCDVQQEQSIKVPELDLLTQPLKAWISGCSSTKSYRPRFCGVCTDGRCCTPHSTVTLVVEFKCPEGDRIKRKMMFIKSCSCHSDCPSDNDIFHFFYCNLCYRQLFTGLNVTPSFSNVEQ</sequence>
<dbReference type="PROSITE" id="PS50184">
    <property type="entry name" value="VWFC_2"/>
    <property type="match status" value="1"/>
</dbReference>
<dbReference type="PROSITE" id="PS50092">
    <property type="entry name" value="TSP1"/>
    <property type="match status" value="1"/>
</dbReference>
<dbReference type="GO" id="GO:0005615">
    <property type="term" value="C:extracellular space"/>
    <property type="evidence" value="ECO:0007669"/>
    <property type="project" value="TreeGrafter"/>
</dbReference>
<evidence type="ECO:0000256" key="3">
    <source>
        <dbReference type="ARBA" id="ARBA00004613"/>
    </source>
</evidence>
<dbReference type="InterPro" id="IPR001007">
    <property type="entry name" value="VWF_dom"/>
</dbReference>
<dbReference type="Pfam" id="PF00007">
    <property type="entry name" value="Cys_knot"/>
    <property type="match status" value="1"/>
</dbReference>
<dbReference type="FunFam" id="2.20.100.10:FF:000046">
    <property type="entry name" value="Cellular communication network factor 4"/>
    <property type="match status" value="1"/>
</dbReference>
<dbReference type="PANTHER" id="PTHR11348:SF23">
    <property type="entry name" value="CELLULAR COMMUNICATION NETWORK FACTOR 2B"/>
    <property type="match status" value="1"/>
</dbReference>
<dbReference type="Pfam" id="PF00093">
    <property type="entry name" value="VWC"/>
    <property type="match status" value="1"/>
</dbReference>
<dbReference type="GO" id="GO:0031012">
    <property type="term" value="C:extracellular matrix"/>
    <property type="evidence" value="ECO:0007669"/>
    <property type="project" value="TreeGrafter"/>
</dbReference>
<evidence type="ECO:0000256" key="15">
    <source>
        <dbReference type="PROSITE-ProRule" id="PRU00039"/>
    </source>
</evidence>
<dbReference type="SMART" id="SM00121">
    <property type="entry name" value="IB"/>
    <property type="match status" value="1"/>
</dbReference>
<dbReference type="GO" id="GO:0051239">
    <property type="term" value="P:regulation of multicellular organismal process"/>
    <property type="evidence" value="ECO:0007669"/>
    <property type="project" value="UniProtKB-ARBA"/>
</dbReference>
<keyword evidence="5" id="KW-0963">Cytoplasm</keyword>
<dbReference type="GO" id="GO:0070161">
    <property type="term" value="C:anchoring junction"/>
    <property type="evidence" value="ECO:0007669"/>
    <property type="project" value="UniProtKB-SubCell"/>
</dbReference>
<feature type="domain" description="IGFBP N-terminal" evidence="18">
    <location>
        <begin position="9"/>
        <end position="82"/>
    </location>
</feature>
<dbReference type="InterPro" id="IPR009030">
    <property type="entry name" value="Growth_fac_rcpt_cys_sf"/>
</dbReference>
<dbReference type="STRING" id="7868.ENSCMIP00000041525"/>
<dbReference type="InterPro" id="IPR006208">
    <property type="entry name" value="Glyco_hormone_CN"/>
</dbReference>
<dbReference type="Gene3D" id="2.20.100.10">
    <property type="entry name" value="Thrombospondin type-1 (TSP1) repeat"/>
    <property type="match status" value="1"/>
</dbReference>
<dbReference type="GO" id="GO:0007155">
    <property type="term" value="P:cell adhesion"/>
    <property type="evidence" value="ECO:0007669"/>
    <property type="project" value="TreeGrafter"/>
</dbReference>
<dbReference type="GO" id="GO:0005178">
    <property type="term" value="F:integrin binding"/>
    <property type="evidence" value="ECO:0007669"/>
    <property type="project" value="TreeGrafter"/>
</dbReference>
<dbReference type="Proteomes" id="UP000314986">
    <property type="component" value="Unassembled WGS sequence"/>
</dbReference>
<dbReference type="OMA" id="EEWICEE"/>
<dbReference type="PROSITE" id="PS01208">
    <property type="entry name" value="VWFC_1"/>
    <property type="match status" value="1"/>
</dbReference>
<keyword evidence="11" id="KW-0325">Glycoprotein</keyword>
<dbReference type="InterPro" id="IPR036383">
    <property type="entry name" value="TSP1_rpt_sf"/>
</dbReference>
<dbReference type="SUPFAM" id="SSF57603">
    <property type="entry name" value="FnI-like domain"/>
    <property type="match status" value="1"/>
</dbReference>
<evidence type="ECO:0000259" key="17">
    <source>
        <dbReference type="PROSITE" id="PS50184"/>
    </source>
</evidence>
<dbReference type="InterPro" id="IPR043973">
    <property type="entry name" value="TSP1_CCN"/>
</dbReference>
<evidence type="ECO:0000259" key="16">
    <source>
        <dbReference type="PROSITE" id="PS01225"/>
    </source>
</evidence>
<gene>
    <name evidence="19" type="primary">LOC103179499</name>
</gene>
<dbReference type="GO" id="GO:0008201">
    <property type="term" value="F:heparin binding"/>
    <property type="evidence" value="ECO:0007669"/>
    <property type="project" value="TreeGrafter"/>
</dbReference>
<comment type="similarity">
    <text evidence="4">Belongs to the CCN family.</text>
</comment>
<dbReference type="Pfam" id="PF00219">
    <property type="entry name" value="IGFBP"/>
    <property type="match status" value="1"/>
</dbReference>
<dbReference type="PROSITE" id="PS01225">
    <property type="entry name" value="CTCK_2"/>
    <property type="match status" value="1"/>
</dbReference>
<dbReference type="GO" id="GO:0008083">
    <property type="term" value="F:growth factor activity"/>
    <property type="evidence" value="ECO:0007669"/>
    <property type="project" value="UniProtKB-KW"/>
</dbReference>
<reference evidence="19" key="4">
    <citation type="submission" date="2025-08" db="UniProtKB">
        <authorList>
            <consortium name="Ensembl"/>
        </authorList>
    </citation>
    <scope>IDENTIFICATION</scope>
</reference>
<dbReference type="SUPFAM" id="SSF57184">
    <property type="entry name" value="Growth factor receptor domain"/>
    <property type="match status" value="1"/>
</dbReference>
<evidence type="ECO:0000256" key="4">
    <source>
        <dbReference type="ARBA" id="ARBA00008125"/>
    </source>
</evidence>
<accession>A0A4W3KA45</accession>
<organism evidence="19 20">
    <name type="scientific">Callorhinchus milii</name>
    <name type="common">Ghost shark</name>
    <dbReference type="NCBI Taxonomy" id="7868"/>
    <lineage>
        <taxon>Eukaryota</taxon>
        <taxon>Metazoa</taxon>
        <taxon>Chordata</taxon>
        <taxon>Craniata</taxon>
        <taxon>Vertebrata</taxon>
        <taxon>Chondrichthyes</taxon>
        <taxon>Holocephali</taxon>
        <taxon>Chimaeriformes</taxon>
        <taxon>Callorhinchidae</taxon>
        <taxon>Callorhinchus</taxon>
    </lineage>
</organism>
<reference evidence="19" key="5">
    <citation type="submission" date="2025-09" db="UniProtKB">
        <authorList>
            <consortium name="Ensembl"/>
        </authorList>
    </citation>
    <scope>IDENTIFICATION</scope>
</reference>
<evidence type="ECO:0000259" key="18">
    <source>
        <dbReference type="PROSITE" id="PS51323"/>
    </source>
</evidence>
<dbReference type="Pfam" id="PF19035">
    <property type="entry name" value="TSP1_CCN"/>
    <property type="match status" value="1"/>
</dbReference>
<evidence type="ECO:0000256" key="9">
    <source>
        <dbReference type="ARBA" id="ARBA00023030"/>
    </source>
</evidence>
<evidence type="ECO:0000313" key="19">
    <source>
        <dbReference type="Ensembl" id="ENSCMIP00000041525.1"/>
    </source>
</evidence>
<evidence type="ECO:0000256" key="6">
    <source>
        <dbReference type="ARBA" id="ARBA00022525"/>
    </source>
</evidence>
<evidence type="ECO:0000256" key="11">
    <source>
        <dbReference type="ARBA" id="ARBA00023180"/>
    </source>
</evidence>
<dbReference type="GO" id="GO:0045597">
    <property type="term" value="P:positive regulation of cell differentiation"/>
    <property type="evidence" value="ECO:0007669"/>
    <property type="project" value="TreeGrafter"/>
</dbReference>
<dbReference type="PANTHER" id="PTHR11348">
    <property type="entry name" value="CONNECTIVE TISSUE GROWTH FACTOR-RELATED"/>
    <property type="match status" value="1"/>
</dbReference>
<evidence type="ECO:0000256" key="1">
    <source>
        <dbReference type="ARBA" id="ARBA00004282"/>
    </source>
</evidence>
<dbReference type="InParanoid" id="A0A4W3KA45"/>
<keyword evidence="10" id="KW-1015">Disulfide bond</keyword>
<reference evidence="20" key="1">
    <citation type="journal article" date="2006" name="Science">
        <title>Ancient noncoding elements conserved in the human genome.</title>
        <authorList>
            <person name="Venkatesh B."/>
            <person name="Kirkness E.F."/>
            <person name="Loh Y.H."/>
            <person name="Halpern A.L."/>
            <person name="Lee A.P."/>
            <person name="Johnson J."/>
            <person name="Dandona N."/>
            <person name="Viswanathan L.D."/>
            <person name="Tay A."/>
            <person name="Venter J.C."/>
            <person name="Strausberg R.L."/>
            <person name="Brenner S."/>
        </authorList>
    </citation>
    <scope>NUCLEOTIDE SEQUENCE [LARGE SCALE GENOMIC DNA]</scope>
</reference>
<keyword evidence="6" id="KW-0964">Secreted</keyword>
<evidence type="ECO:0000256" key="12">
    <source>
        <dbReference type="ARBA" id="ARBA00039944"/>
    </source>
</evidence>
<reference evidence="20" key="2">
    <citation type="journal article" date="2007" name="PLoS Biol.">
        <title>Survey sequencing and comparative analysis of the elephant shark (Callorhinchus milii) genome.</title>
        <authorList>
            <person name="Venkatesh B."/>
            <person name="Kirkness E.F."/>
            <person name="Loh Y.H."/>
            <person name="Halpern A.L."/>
            <person name="Lee A.P."/>
            <person name="Johnson J."/>
            <person name="Dandona N."/>
            <person name="Viswanathan L.D."/>
            <person name="Tay A."/>
            <person name="Venter J.C."/>
            <person name="Strausberg R.L."/>
            <person name="Brenner S."/>
        </authorList>
    </citation>
    <scope>NUCLEOTIDE SEQUENCE [LARGE SCALE GENOMIC DNA]</scope>
</reference>
<feature type="domain" description="CTCK" evidence="16">
    <location>
        <begin position="240"/>
        <end position="324"/>
    </location>
</feature>
<dbReference type="PIRSF" id="PIRSF036495">
    <property type="entry name" value="IGFBP_rP_CNN"/>
    <property type="match status" value="1"/>
</dbReference>
<dbReference type="GO" id="GO:0005737">
    <property type="term" value="C:cytoplasm"/>
    <property type="evidence" value="ECO:0007669"/>
    <property type="project" value="UniProtKB-SubCell"/>
</dbReference>
<proteinExistence type="inferred from homology"/>
<dbReference type="SMART" id="SM00209">
    <property type="entry name" value="TSP1"/>
    <property type="match status" value="1"/>
</dbReference>
<feature type="domain" description="VWFC" evidence="17">
    <location>
        <begin position="85"/>
        <end position="151"/>
    </location>
</feature>
<dbReference type="SUPFAM" id="SSF82895">
    <property type="entry name" value="TSP-1 type 1 repeat"/>
    <property type="match status" value="1"/>
</dbReference>
<dbReference type="InterPro" id="IPR006207">
    <property type="entry name" value="Cys_knot_C"/>
</dbReference>
<dbReference type="Ensembl" id="ENSCMIT00000042115.1">
    <property type="protein sequence ID" value="ENSCMIP00000041525.1"/>
    <property type="gene ID" value="ENSCMIG00000017312.1"/>
</dbReference>
<evidence type="ECO:0000256" key="8">
    <source>
        <dbReference type="ARBA" id="ARBA00022949"/>
    </source>
</evidence>
<evidence type="ECO:0000256" key="14">
    <source>
        <dbReference type="ARBA" id="ARBA00077787"/>
    </source>
</evidence>
<name>A0A4W3KA45_CALMI</name>
<evidence type="ECO:0000313" key="20">
    <source>
        <dbReference type="Proteomes" id="UP000314986"/>
    </source>
</evidence>
<reference evidence="20" key="3">
    <citation type="journal article" date="2014" name="Nature">
        <title>Elephant shark genome provides unique insights into gnathostome evolution.</title>
        <authorList>
            <consortium name="International Elephant Shark Genome Sequencing Consortium"/>
            <person name="Venkatesh B."/>
            <person name="Lee A.P."/>
            <person name="Ravi V."/>
            <person name="Maurya A.K."/>
            <person name="Lian M.M."/>
            <person name="Swann J.B."/>
            <person name="Ohta Y."/>
            <person name="Flajnik M.F."/>
            <person name="Sutoh Y."/>
            <person name="Kasahara M."/>
            <person name="Hoon S."/>
            <person name="Gangu V."/>
            <person name="Roy S.W."/>
            <person name="Irimia M."/>
            <person name="Korzh V."/>
            <person name="Kondrychyn I."/>
            <person name="Lim Z.W."/>
            <person name="Tay B.H."/>
            <person name="Tohari S."/>
            <person name="Kong K.W."/>
            <person name="Ho S."/>
            <person name="Lorente-Galdos B."/>
            <person name="Quilez J."/>
            <person name="Marques-Bonet T."/>
            <person name="Raney B.J."/>
            <person name="Ingham P.W."/>
            <person name="Tay A."/>
            <person name="Hillier L.W."/>
            <person name="Minx P."/>
            <person name="Boehm T."/>
            <person name="Wilson R.K."/>
            <person name="Brenner S."/>
            <person name="Warren W.C."/>
        </authorList>
    </citation>
    <scope>NUCLEOTIDE SEQUENCE [LARGE SCALE GENOMIC DNA]</scope>
</reference>
<keyword evidence="7" id="KW-0732">Signal</keyword>
<dbReference type="PROSITE" id="PS51323">
    <property type="entry name" value="IGFBP_N_2"/>
    <property type="match status" value="1"/>
</dbReference>
<evidence type="ECO:0000256" key="13">
    <source>
        <dbReference type="ARBA" id="ARBA00042352"/>
    </source>
</evidence>
<dbReference type="InterPro" id="IPR000867">
    <property type="entry name" value="IGFBP-like"/>
</dbReference>
<protein>
    <recommendedName>
        <fullName evidence="12">CCN family member 3</fullName>
    </recommendedName>
    <alternativeName>
        <fullName evidence="13">Cellular communication network factor 3</fullName>
    </alternativeName>
    <alternativeName>
        <fullName evidence="14">Protein NOV homolog</fullName>
    </alternativeName>
</protein>
<dbReference type="GeneTree" id="ENSGT00940000155019"/>
<dbReference type="PROSITE" id="PS00222">
    <property type="entry name" value="IGFBP_N_1"/>
    <property type="match status" value="1"/>
</dbReference>
<dbReference type="PROSITE" id="PS01185">
    <property type="entry name" value="CTCK_1"/>
    <property type="match status" value="1"/>
</dbReference>
<dbReference type="InterPro" id="IPR050941">
    <property type="entry name" value="CCN"/>
</dbReference>
<evidence type="ECO:0000256" key="10">
    <source>
        <dbReference type="ARBA" id="ARBA00023157"/>
    </source>
</evidence>
<comment type="subcellular location">
    <subcellularLocation>
        <location evidence="1">Cell junction</location>
    </subcellularLocation>
    <subcellularLocation>
        <location evidence="2">Cytoplasm</location>
    </subcellularLocation>
    <subcellularLocation>
        <location evidence="3">Secreted</location>
    </subcellularLocation>
</comment>
<dbReference type="InterPro" id="IPR012395">
    <property type="entry name" value="IGFBP_CNN"/>
</dbReference>